<dbReference type="EMBL" id="CAJZBQ010000027">
    <property type="protein sequence ID" value="CAG9321143.1"/>
    <property type="molecule type" value="Genomic_DNA"/>
</dbReference>
<proteinExistence type="inferred from homology"/>
<dbReference type="Gene3D" id="1.10.357.10">
    <property type="entry name" value="Tetracycline Repressor, domain 2"/>
    <property type="match status" value="1"/>
</dbReference>
<protein>
    <recommendedName>
        <fullName evidence="1">Ubiquinone biosynthesis protein</fullName>
    </recommendedName>
</protein>
<keyword evidence="1" id="KW-0496">Mitochondrion</keyword>
<evidence type="ECO:0000313" key="2">
    <source>
        <dbReference type="EMBL" id="CAG9321143.1"/>
    </source>
</evidence>
<dbReference type="GO" id="GO:0008289">
    <property type="term" value="F:lipid binding"/>
    <property type="evidence" value="ECO:0007669"/>
    <property type="project" value="UniProtKB-UniRule"/>
</dbReference>
<evidence type="ECO:0000313" key="3">
    <source>
        <dbReference type="Proteomes" id="UP001162131"/>
    </source>
</evidence>
<keyword evidence="1" id="KW-0831">Ubiquinone biosynthesis</keyword>
<evidence type="ECO:0000256" key="1">
    <source>
        <dbReference type="RuleBase" id="RU366063"/>
    </source>
</evidence>
<dbReference type="NCBIfam" id="TIGR02396">
    <property type="entry name" value="diverge_rpsU"/>
    <property type="match status" value="1"/>
</dbReference>
<keyword evidence="3" id="KW-1185">Reference proteome</keyword>
<comment type="subcellular location">
    <subcellularLocation>
        <location evidence="1">Mitochondrion</location>
    </subcellularLocation>
</comment>
<reference evidence="2" key="1">
    <citation type="submission" date="2021-09" db="EMBL/GenBank/DDBJ databases">
        <authorList>
            <consortium name="AG Swart"/>
            <person name="Singh M."/>
            <person name="Singh A."/>
            <person name="Seah K."/>
            <person name="Emmerich C."/>
        </authorList>
    </citation>
    <scope>NUCLEOTIDE SEQUENCE</scope>
    <source>
        <strain evidence="2">ATCC30299</strain>
    </source>
</reference>
<comment type="pathway">
    <text evidence="1">Cofactor biosynthesis; ubiquinone biosynthesis.</text>
</comment>
<dbReference type="InterPro" id="IPR012762">
    <property type="entry name" value="Ubiq_biosynth_COQ9"/>
</dbReference>
<sequence>MSSTGKLKAIRKLILLKSQELAPTLGFSPNLFQIAAKETAVSPAIIGHIFPEGPVALVYHLMESWQEKLNEDAITNEVAKMSTKEKVYYFTKRRMEYIIPYKDVWKEAMTMGASPSNVFNTTKILWDTWDLILNLSSETPSLQYFAIPQHLLARAAYGRAYLFTEIYFLTDSPDFSHTWKFLEGQVDSLYQQKSAVNTLLDISQFTLNAQYRVLESFYPQPKFHNNPIVK</sequence>
<accession>A0AAU9J1U0</accession>
<comment type="similarity">
    <text evidence="1">Belongs to the COQ9 family.</text>
</comment>
<keyword evidence="1" id="KW-0446">Lipid-binding</keyword>
<dbReference type="PANTHER" id="PTHR21427:SF19">
    <property type="entry name" value="UBIQUINONE BIOSYNTHESIS PROTEIN COQ9, MITOCHONDRIAL"/>
    <property type="match status" value="1"/>
</dbReference>
<dbReference type="AlphaFoldDB" id="A0AAU9J1U0"/>
<name>A0AAU9J1U0_9CILI</name>
<gene>
    <name evidence="2" type="ORF">BSTOLATCC_MIC27711</name>
</gene>
<dbReference type="PANTHER" id="PTHR21427">
    <property type="entry name" value="UBIQUINONE BIOSYNTHESIS PROTEIN COQ9, MITOCHONDRIAL"/>
    <property type="match status" value="1"/>
</dbReference>
<dbReference type="GO" id="GO:0006744">
    <property type="term" value="P:ubiquinone biosynthetic process"/>
    <property type="evidence" value="ECO:0007669"/>
    <property type="project" value="UniProtKB-UniRule"/>
</dbReference>
<comment type="function">
    <text evidence="1">Membrane-associated protein that warps the membrane surface to access and bind aromatic isoprenes with high specificity, including ubiquinone (CoQ) isoprene intermediates and presents them directly to Coq7, therefore facilitating the Coq7-mediated hydroxylase step. Participates in the biosynthesis of coenzyme Q, also named ubiquinone, an essential lipid-soluble electron transporter for aerobic cellular respiration.</text>
</comment>
<dbReference type="Proteomes" id="UP001162131">
    <property type="component" value="Unassembled WGS sequence"/>
</dbReference>
<organism evidence="2 3">
    <name type="scientific">Blepharisma stoltei</name>
    <dbReference type="NCBI Taxonomy" id="1481888"/>
    <lineage>
        <taxon>Eukaryota</taxon>
        <taxon>Sar</taxon>
        <taxon>Alveolata</taxon>
        <taxon>Ciliophora</taxon>
        <taxon>Postciliodesmatophora</taxon>
        <taxon>Heterotrichea</taxon>
        <taxon>Heterotrichida</taxon>
        <taxon>Blepharismidae</taxon>
        <taxon>Blepharisma</taxon>
    </lineage>
</organism>
<dbReference type="GO" id="GO:0005743">
    <property type="term" value="C:mitochondrial inner membrane"/>
    <property type="evidence" value="ECO:0007669"/>
    <property type="project" value="TreeGrafter"/>
</dbReference>
<comment type="caution">
    <text evidence="2">The sequence shown here is derived from an EMBL/GenBank/DDBJ whole genome shotgun (WGS) entry which is preliminary data.</text>
</comment>